<keyword evidence="2" id="KW-1185">Reference proteome</keyword>
<dbReference type="EMBL" id="JAAOZD010000012">
    <property type="protein sequence ID" value="NIJ03417.1"/>
    <property type="molecule type" value="Genomic_DNA"/>
</dbReference>
<sequence length="176" mass="19637">MGHFMEWDLGDGFHRGRLGILLNDGRLGSHHENNEVIRVEGITGRRKRDPRLPGYELVPESEATGWQGNCDCGWTGKQWQRVQGPGKTDMARYRAKALIGSPATPPVAVEETILNEWQRHVKAWGLQMAARSYERAAVRLNEAVSAARGAGLTWTAIGAETGMTRQAAHQRWNQPE</sequence>
<accession>A0ABX0TLN9</accession>
<evidence type="ECO:0000313" key="2">
    <source>
        <dbReference type="Proteomes" id="UP000802392"/>
    </source>
</evidence>
<reference evidence="1 2" key="1">
    <citation type="submission" date="2020-03" db="EMBL/GenBank/DDBJ databases">
        <title>Genomic Encyclopedia of Type Strains, Phase III (KMG-III): the genomes of soil and plant-associated and newly described type strains.</title>
        <authorList>
            <person name="Whitman W."/>
        </authorList>
    </citation>
    <scope>NUCLEOTIDE SEQUENCE [LARGE SCALE GENOMIC DNA]</scope>
    <source>
        <strain evidence="1 2">CECT 4207</strain>
    </source>
</reference>
<evidence type="ECO:0000313" key="1">
    <source>
        <dbReference type="EMBL" id="NIJ03417.1"/>
    </source>
</evidence>
<dbReference type="Proteomes" id="UP000802392">
    <property type="component" value="Unassembled WGS sequence"/>
</dbReference>
<comment type="caution">
    <text evidence="1">The sequence shown here is derived from an EMBL/GenBank/DDBJ whole genome shotgun (WGS) entry which is preliminary data.</text>
</comment>
<name>A0ABX0TLN9_9MICC</name>
<gene>
    <name evidence="1" type="ORF">FHR86_003776</name>
</gene>
<organism evidence="1 2">
    <name type="scientific">Paenarthrobacter ilicis</name>
    <dbReference type="NCBI Taxonomy" id="43665"/>
    <lineage>
        <taxon>Bacteria</taxon>
        <taxon>Bacillati</taxon>
        <taxon>Actinomycetota</taxon>
        <taxon>Actinomycetes</taxon>
        <taxon>Micrococcales</taxon>
        <taxon>Micrococcaceae</taxon>
        <taxon>Paenarthrobacter</taxon>
    </lineage>
</organism>
<protein>
    <submittedName>
        <fullName evidence="1">Uncharacterized protein</fullName>
    </submittedName>
</protein>
<proteinExistence type="predicted"/>